<dbReference type="OrthoDB" id="9808910at2"/>
<proteinExistence type="inferred from homology"/>
<evidence type="ECO:0000256" key="2">
    <source>
        <dbReference type="RuleBase" id="RU003616"/>
    </source>
</evidence>
<gene>
    <name evidence="4" type="ORF">D1O30_20080</name>
</gene>
<dbReference type="EMBL" id="QWDD01000003">
    <property type="protein sequence ID" value="RNJ48127.1"/>
    <property type="molecule type" value="Genomic_DNA"/>
</dbReference>
<organism evidence="4 5">
    <name type="scientific">Methylocystis hirsuta</name>
    <dbReference type="NCBI Taxonomy" id="369798"/>
    <lineage>
        <taxon>Bacteria</taxon>
        <taxon>Pseudomonadati</taxon>
        <taxon>Pseudomonadota</taxon>
        <taxon>Alphaproteobacteria</taxon>
        <taxon>Hyphomicrobiales</taxon>
        <taxon>Methylocystaceae</taxon>
        <taxon>Methylocystis</taxon>
    </lineage>
</organism>
<evidence type="ECO:0000313" key="5">
    <source>
        <dbReference type="Proteomes" id="UP000268623"/>
    </source>
</evidence>
<dbReference type="SUPFAM" id="SSF49764">
    <property type="entry name" value="HSP20-like chaperones"/>
    <property type="match status" value="1"/>
</dbReference>
<dbReference type="InterPro" id="IPR031107">
    <property type="entry name" value="Small_HSP"/>
</dbReference>
<dbReference type="AlphaFoldDB" id="A0A3M9XIZ4"/>
<evidence type="ECO:0000313" key="4">
    <source>
        <dbReference type="EMBL" id="RNJ48127.1"/>
    </source>
</evidence>
<dbReference type="CDD" id="cd06464">
    <property type="entry name" value="ACD_sHsps-like"/>
    <property type="match status" value="1"/>
</dbReference>
<dbReference type="Proteomes" id="UP000268623">
    <property type="component" value="Unassembled WGS sequence"/>
</dbReference>
<feature type="domain" description="SHSP" evidence="3">
    <location>
        <begin position="51"/>
        <end position="165"/>
    </location>
</feature>
<comment type="similarity">
    <text evidence="1 2">Belongs to the small heat shock protein (HSP20) family.</text>
</comment>
<comment type="caution">
    <text evidence="4">The sequence shown here is derived from an EMBL/GenBank/DDBJ whole genome shotgun (WGS) entry which is preliminary data.</text>
</comment>
<accession>A0A3M9XIZ4</accession>
<dbReference type="PROSITE" id="PS01031">
    <property type="entry name" value="SHSP"/>
    <property type="match status" value="1"/>
</dbReference>
<sequence>MAEKETKLPVKKETGLEWHPFETLRRQINRLFEEFPAPASVSAFEPFDRLLSGFPATPAVDFVEKEKEYEITAELPGMDDKSVEVKLSNGTLTIGGEKKEEKEEKKEGYYFSERRYGSFKRAFRLPEGVDADKIEASFDKGVLTVRLPKTPEAQKAQKTIEIKTK</sequence>
<dbReference type="Gene3D" id="2.60.40.790">
    <property type="match status" value="1"/>
</dbReference>
<dbReference type="RefSeq" id="WP_123177873.1">
    <property type="nucleotide sequence ID" value="NZ_QWDD01000003.1"/>
</dbReference>
<dbReference type="PANTHER" id="PTHR11527">
    <property type="entry name" value="HEAT-SHOCK PROTEIN 20 FAMILY MEMBER"/>
    <property type="match status" value="1"/>
</dbReference>
<name>A0A3M9XIZ4_9HYPH</name>
<dbReference type="Pfam" id="PF00011">
    <property type="entry name" value="HSP20"/>
    <property type="match status" value="1"/>
</dbReference>
<reference evidence="4 5" key="1">
    <citation type="submission" date="2018-08" db="EMBL/GenBank/DDBJ databases">
        <title>Genome sequence of Methylocystis hirsuta CSC1, a methanotroph able to accumulate PHAs.</title>
        <authorList>
            <person name="Bordel S."/>
            <person name="Rodriguez E."/>
            <person name="Gancedo J."/>
            <person name="Munoz R."/>
        </authorList>
    </citation>
    <scope>NUCLEOTIDE SEQUENCE [LARGE SCALE GENOMIC DNA]</scope>
    <source>
        <strain evidence="4 5">CSC1</strain>
    </source>
</reference>
<evidence type="ECO:0000259" key="3">
    <source>
        <dbReference type="PROSITE" id="PS01031"/>
    </source>
</evidence>
<dbReference type="InterPro" id="IPR008978">
    <property type="entry name" value="HSP20-like_chaperone"/>
</dbReference>
<dbReference type="InterPro" id="IPR002068">
    <property type="entry name" value="A-crystallin/Hsp20_dom"/>
</dbReference>
<keyword evidence="5" id="KW-1185">Reference proteome</keyword>
<protein>
    <submittedName>
        <fullName evidence="4">Hsp20/alpha crystallin family protein</fullName>
    </submittedName>
</protein>
<evidence type="ECO:0000256" key="1">
    <source>
        <dbReference type="PROSITE-ProRule" id="PRU00285"/>
    </source>
</evidence>